<dbReference type="InterPro" id="IPR011604">
    <property type="entry name" value="PDDEXK-like_dom_sf"/>
</dbReference>
<dbReference type="Gene3D" id="3.90.320.10">
    <property type="match status" value="1"/>
</dbReference>
<accession>A0A6J5RJU9</accession>
<protein>
    <recommendedName>
        <fullName evidence="2">Exonuclease</fullName>
    </recommendedName>
</protein>
<proteinExistence type="predicted"/>
<gene>
    <name evidence="1" type="ORF">UFOVP1254_74</name>
</gene>
<sequence>MTIYLATRTLTAINATLEADQGASYRQHLKVVLPHMADAYRGAEKNPYRSHMGASGIGKDCPRAIWYSFRWFTKPNFEGRILRLFNRGHLEEARFIALLLSIGVTIYQQDANGKQFRIADAGGHFGGSGDGIAMGIPDLPDANMPCLLEFKTHNNKSFTKLEKEGMRESKFEHFVQMQVYMEKMSLPIGLYGAVNKDNDALYLELVPKDTLTGPRFVARGIELVFYPKAPKRINESPGWFGCSFCDHKPVCHLRATPEVNCRTCHFAVPRQDGKWYCIEPMADAAYGNNPELSEEDQLRGCKNYTPISQ</sequence>
<name>A0A6J5RJU9_9CAUD</name>
<evidence type="ECO:0008006" key="2">
    <source>
        <dbReference type="Google" id="ProtNLM"/>
    </source>
</evidence>
<evidence type="ECO:0000313" key="1">
    <source>
        <dbReference type="EMBL" id="CAB4194467.1"/>
    </source>
</evidence>
<dbReference type="EMBL" id="LR797210">
    <property type="protein sequence ID" value="CAB4194467.1"/>
    <property type="molecule type" value="Genomic_DNA"/>
</dbReference>
<organism evidence="1">
    <name type="scientific">uncultured Caudovirales phage</name>
    <dbReference type="NCBI Taxonomy" id="2100421"/>
    <lineage>
        <taxon>Viruses</taxon>
        <taxon>Duplodnaviria</taxon>
        <taxon>Heunggongvirae</taxon>
        <taxon>Uroviricota</taxon>
        <taxon>Caudoviricetes</taxon>
        <taxon>Peduoviridae</taxon>
        <taxon>Maltschvirus</taxon>
        <taxon>Maltschvirus maltsch</taxon>
    </lineage>
</organism>
<reference evidence="1" key="1">
    <citation type="submission" date="2020-05" db="EMBL/GenBank/DDBJ databases">
        <authorList>
            <person name="Chiriac C."/>
            <person name="Salcher M."/>
            <person name="Ghai R."/>
            <person name="Kavagutti S V."/>
        </authorList>
    </citation>
    <scope>NUCLEOTIDE SEQUENCE</scope>
</reference>